<evidence type="ECO:0000313" key="1">
    <source>
        <dbReference type="EMBL" id="MCR1899042.1"/>
    </source>
</evidence>
<dbReference type="RefSeq" id="WP_257530969.1">
    <property type="nucleotide sequence ID" value="NZ_JANKAS010000006.1"/>
</dbReference>
<protein>
    <recommendedName>
        <fullName evidence="3">Uracil-DNA glycosylase-like domain-containing protein</fullName>
    </recommendedName>
</protein>
<comment type="caution">
    <text evidence="1">The sequence shown here is derived from an EMBL/GenBank/DDBJ whole genome shotgun (WGS) entry which is preliminary data.</text>
</comment>
<dbReference type="EMBL" id="JANKAS010000006">
    <property type="protein sequence ID" value="MCR1899042.1"/>
    <property type="molecule type" value="Genomic_DNA"/>
</dbReference>
<organism evidence="1 2">
    <name type="scientific">Irregularibacter muris</name>
    <dbReference type="NCBI Taxonomy" id="1796619"/>
    <lineage>
        <taxon>Bacteria</taxon>
        <taxon>Bacillati</taxon>
        <taxon>Bacillota</taxon>
        <taxon>Clostridia</taxon>
        <taxon>Eubacteriales</taxon>
        <taxon>Eubacteriaceae</taxon>
        <taxon>Irregularibacter</taxon>
    </lineage>
</organism>
<evidence type="ECO:0008006" key="3">
    <source>
        <dbReference type="Google" id="ProtNLM"/>
    </source>
</evidence>
<dbReference type="Proteomes" id="UP001205748">
    <property type="component" value="Unassembled WGS sequence"/>
</dbReference>
<reference evidence="1" key="1">
    <citation type="submission" date="2022-07" db="EMBL/GenBank/DDBJ databases">
        <title>Enhanced cultured diversity of the mouse gut microbiota enables custom-made synthetic communities.</title>
        <authorList>
            <person name="Afrizal A."/>
        </authorList>
    </citation>
    <scope>NUCLEOTIDE SEQUENCE</scope>
    <source>
        <strain evidence="1">DSM 28593</strain>
    </source>
</reference>
<dbReference type="SUPFAM" id="SSF52141">
    <property type="entry name" value="Uracil-DNA glycosylase-like"/>
    <property type="match status" value="1"/>
</dbReference>
<dbReference type="InterPro" id="IPR036895">
    <property type="entry name" value="Uracil-DNA_glycosylase-like_sf"/>
</dbReference>
<evidence type="ECO:0000313" key="2">
    <source>
        <dbReference type="Proteomes" id="UP001205748"/>
    </source>
</evidence>
<proteinExistence type="predicted"/>
<gene>
    <name evidence="1" type="ORF">NSA47_08590</name>
</gene>
<keyword evidence="2" id="KW-1185">Reference proteome</keyword>
<name>A0AAE3L006_9FIRM</name>
<dbReference type="AlphaFoldDB" id="A0AAE3L006"/>
<sequence>MMINANNLFKDYKPHILNLDLQAEKKYILDDHLIVNRENNISIYYSAHNEVINTQASIIIIGICPGFQQMYKSFSIVKSLENSNDDDILENCKSESRLFGSSRQNLITMFDQLNINYFLKVNKASEIFDLKFKKLHTTSLIRYPVFIGKELKNYNGYTPSLLKNSFLYRIASNSIQYEIEQLPNLKIIIPLGKAVETFLDEIFRLNTTINRKIIRGFPHPSGLNAHRKKIFDSNKANIINQIKLLYDNQ</sequence>
<accession>A0AAE3L006</accession>